<organism evidence="1 2">
    <name type="scientific">Gordonia sihwensis NBRC 108236</name>
    <dbReference type="NCBI Taxonomy" id="1223544"/>
    <lineage>
        <taxon>Bacteria</taxon>
        <taxon>Bacillati</taxon>
        <taxon>Actinomycetota</taxon>
        <taxon>Actinomycetes</taxon>
        <taxon>Mycobacteriales</taxon>
        <taxon>Gordoniaceae</taxon>
        <taxon>Gordonia</taxon>
    </lineage>
</organism>
<accession>L7LL47</accession>
<protein>
    <submittedName>
        <fullName evidence="1">Uncharacterized protein</fullName>
    </submittedName>
</protein>
<dbReference type="RefSeq" id="WP_006896986.1">
    <property type="nucleotide sequence ID" value="NZ_BANU01000019.1"/>
</dbReference>
<comment type="caution">
    <text evidence="1">The sequence shown here is derived from an EMBL/GenBank/DDBJ whole genome shotgun (WGS) entry which is preliminary data.</text>
</comment>
<dbReference type="Proteomes" id="UP000035083">
    <property type="component" value="Unassembled WGS sequence"/>
</dbReference>
<evidence type="ECO:0000313" key="1">
    <source>
        <dbReference type="EMBL" id="GAC61584.1"/>
    </source>
</evidence>
<dbReference type="EMBL" id="BANU01000019">
    <property type="protein sequence ID" value="GAC61584.1"/>
    <property type="molecule type" value="Genomic_DNA"/>
</dbReference>
<reference evidence="1 2" key="1">
    <citation type="submission" date="2012-12" db="EMBL/GenBank/DDBJ databases">
        <title>Whole genome shotgun sequence of Gordonia sihwensis NBRC 108236.</title>
        <authorList>
            <person name="Yoshida I."/>
            <person name="Hosoyama A."/>
            <person name="Tsuchikane K."/>
            <person name="Ando Y."/>
            <person name="Baba S."/>
            <person name="Ohji S."/>
            <person name="Hamada M."/>
            <person name="Tamura T."/>
            <person name="Yamazoe A."/>
            <person name="Yamazaki S."/>
            <person name="Fujita N."/>
        </authorList>
    </citation>
    <scope>NUCLEOTIDE SEQUENCE [LARGE SCALE GENOMIC DNA]</scope>
    <source>
        <strain evidence="1 2">NBRC 108236</strain>
    </source>
</reference>
<name>L7LL47_9ACTN</name>
<sequence>MSIENPTAYELHLADQIDAVLVEVEQFSSPALDGSESATAKLIEVLEEHRLAMSQFAGEGEWLYTQGRAARPRVPGVDDHVPLTQRFTTKNPEHLLAPIIVPAWSPGQPIVVHNGEKTKNVLLQRNLPEQTALNMSFCYWHEGQGRRGSYLTKPQLLTQTSGQYVVVWWVCPSCAERLTSAFPREQLGQLYDGHDDAQPTMAQALRILGAQDAPEASLPPYPTGGARGVCLFPVSAFVETPALPA</sequence>
<proteinExistence type="predicted"/>
<gene>
    <name evidence="1" type="ORF">GSI01S_19_00480</name>
</gene>
<keyword evidence="2" id="KW-1185">Reference proteome</keyword>
<evidence type="ECO:0000313" key="2">
    <source>
        <dbReference type="Proteomes" id="UP000035083"/>
    </source>
</evidence>
<dbReference type="AlphaFoldDB" id="L7LL47"/>